<dbReference type="Gene3D" id="3.40.50.150">
    <property type="entry name" value="Vaccinia Virus protein VP39"/>
    <property type="match status" value="1"/>
</dbReference>
<dbReference type="PANTHER" id="PTHR38451:SF1">
    <property type="entry name" value="TRNA (ADENINE(22)-N(1))-METHYLTRANSFERASE"/>
    <property type="match status" value="1"/>
</dbReference>
<sequence length="234" mass="26643">MREIQISRRLRAVAGLVKENGPLADVGCDHGYIPIYLIQKGKIPRAIAMDVNQGPLDRARVHIREWGLEKYIETRLSDGLAALFAGEADTIVIAGMGGPLMERILTEGQKALTQVKELVLQPQSEIGHFREFLAREGYCIQAEDMVEEDGKYYPMMRAVPGKMKYNSRAEYLYGRELLTACHPVLYDFLLREQAKAEEILLRLEAADSLSAAERKEEIQQEIRDRKEALAYYER</sequence>
<dbReference type="SUPFAM" id="SSF53335">
    <property type="entry name" value="S-adenosyl-L-methionine-dependent methyltransferases"/>
    <property type="match status" value="1"/>
</dbReference>
<dbReference type="GO" id="GO:0032259">
    <property type="term" value="P:methylation"/>
    <property type="evidence" value="ECO:0007669"/>
    <property type="project" value="UniProtKB-KW"/>
</dbReference>
<name>A0A9D2FS17_9FIRM</name>
<dbReference type="PIRSF" id="PIRSF018637">
    <property type="entry name" value="TrmK"/>
    <property type="match status" value="1"/>
</dbReference>
<dbReference type="InterPro" id="IPR006901">
    <property type="entry name" value="TrmK"/>
</dbReference>
<evidence type="ECO:0000313" key="1">
    <source>
        <dbReference type="EMBL" id="HIZ66403.1"/>
    </source>
</evidence>
<dbReference type="PANTHER" id="PTHR38451">
    <property type="entry name" value="TRNA (ADENINE(22)-N(1))-METHYLTRANSFERASE"/>
    <property type="match status" value="1"/>
</dbReference>
<protein>
    <submittedName>
        <fullName evidence="1">Class I SAM-dependent methyltransferase</fullName>
    </submittedName>
</protein>
<evidence type="ECO:0000313" key="2">
    <source>
        <dbReference type="Proteomes" id="UP000824056"/>
    </source>
</evidence>
<comment type="caution">
    <text evidence="1">The sequence shown here is derived from an EMBL/GenBank/DDBJ whole genome shotgun (WGS) entry which is preliminary data.</text>
</comment>
<organism evidence="1 2">
    <name type="scientific">Candidatus Blautia pullicola</name>
    <dbReference type="NCBI Taxonomy" id="2838498"/>
    <lineage>
        <taxon>Bacteria</taxon>
        <taxon>Bacillati</taxon>
        <taxon>Bacillota</taxon>
        <taxon>Clostridia</taxon>
        <taxon>Lachnospirales</taxon>
        <taxon>Lachnospiraceae</taxon>
        <taxon>Blautia</taxon>
    </lineage>
</organism>
<gene>
    <name evidence="1" type="ORF">H9809_10990</name>
</gene>
<dbReference type="GO" id="GO:0160105">
    <property type="term" value="F:tRNA (adenine(22)-N1)-methyltransferase activity"/>
    <property type="evidence" value="ECO:0007669"/>
    <property type="project" value="InterPro"/>
</dbReference>
<keyword evidence="1" id="KW-0808">Transferase</keyword>
<keyword evidence="1" id="KW-0489">Methyltransferase</keyword>
<dbReference type="Pfam" id="PF04816">
    <property type="entry name" value="TrmK"/>
    <property type="match status" value="1"/>
</dbReference>
<dbReference type="Proteomes" id="UP000824056">
    <property type="component" value="Unassembled WGS sequence"/>
</dbReference>
<proteinExistence type="predicted"/>
<reference evidence="1" key="1">
    <citation type="journal article" date="2021" name="PeerJ">
        <title>Extensive microbial diversity within the chicken gut microbiome revealed by metagenomics and culture.</title>
        <authorList>
            <person name="Gilroy R."/>
            <person name="Ravi A."/>
            <person name="Getino M."/>
            <person name="Pursley I."/>
            <person name="Horton D.L."/>
            <person name="Alikhan N.F."/>
            <person name="Baker D."/>
            <person name="Gharbi K."/>
            <person name="Hall N."/>
            <person name="Watson M."/>
            <person name="Adriaenssens E.M."/>
            <person name="Foster-Nyarko E."/>
            <person name="Jarju S."/>
            <person name="Secka A."/>
            <person name="Antonio M."/>
            <person name="Oren A."/>
            <person name="Chaudhuri R.R."/>
            <person name="La Ragione R."/>
            <person name="Hildebrand F."/>
            <person name="Pallen M.J."/>
        </authorList>
    </citation>
    <scope>NUCLEOTIDE SEQUENCE</scope>
    <source>
        <strain evidence="1">1068</strain>
    </source>
</reference>
<dbReference type="InterPro" id="IPR029063">
    <property type="entry name" value="SAM-dependent_MTases_sf"/>
</dbReference>
<accession>A0A9D2FS17</accession>
<dbReference type="AlphaFoldDB" id="A0A9D2FS17"/>
<reference evidence="1" key="2">
    <citation type="submission" date="2021-04" db="EMBL/GenBank/DDBJ databases">
        <authorList>
            <person name="Gilroy R."/>
        </authorList>
    </citation>
    <scope>NUCLEOTIDE SEQUENCE</scope>
    <source>
        <strain evidence="1">1068</strain>
    </source>
</reference>
<dbReference type="EMBL" id="DXBG01000258">
    <property type="protein sequence ID" value="HIZ66403.1"/>
    <property type="molecule type" value="Genomic_DNA"/>
</dbReference>